<dbReference type="PANTHER" id="PTHR36681:SF3">
    <property type="entry name" value="NUCLEAR GTPASE, GERMINAL CENTER-ASSOCIATED, TANDEM DUPLICATE 3"/>
    <property type="match status" value="1"/>
</dbReference>
<feature type="domain" description="DUF7605" evidence="4">
    <location>
        <begin position="1071"/>
        <end position="1232"/>
    </location>
</feature>
<comment type="caution">
    <text evidence="5">The sequence shown here is derived from an EMBL/GenBank/DDBJ whole genome shotgun (WGS) entry which is preliminary data.</text>
</comment>
<dbReference type="InterPro" id="IPR027417">
    <property type="entry name" value="P-loop_NTPase"/>
</dbReference>
<evidence type="ECO:0000259" key="4">
    <source>
        <dbReference type="Pfam" id="PF24564"/>
    </source>
</evidence>
<evidence type="ECO:0000313" key="5">
    <source>
        <dbReference type="EMBL" id="KZM26663.1"/>
    </source>
</evidence>
<dbReference type="EMBL" id="JYNV01000101">
    <property type="protein sequence ID" value="KZM26663.1"/>
    <property type="molecule type" value="Genomic_DNA"/>
</dbReference>
<dbReference type="Gene3D" id="3.40.50.300">
    <property type="entry name" value="P-loop containing nucleotide triphosphate hydrolases"/>
    <property type="match status" value="1"/>
</dbReference>
<evidence type="ECO:0000313" key="6">
    <source>
        <dbReference type="Proteomes" id="UP000076837"/>
    </source>
</evidence>
<dbReference type="Pfam" id="PF24564">
    <property type="entry name" value="DUF7605"/>
    <property type="match status" value="1"/>
</dbReference>
<feature type="compositionally biased region" description="Basic residues" evidence="2">
    <location>
        <begin position="758"/>
        <end position="774"/>
    </location>
</feature>
<evidence type="ECO:0000256" key="1">
    <source>
        <dbReference type="SAM" id="Coils"/>
    </source>
</evidence>
<keyword evidence="6" id="KW-1185">Reference proteome</keyword>
<dbReference type="Pfam" id="PF00350">
    <property type="entry name" value="Dynamin_N"/>
    <property type="match status" value="1"/>
</dbReference>
<dbReference type="STRING" id="5454.A0A163JY91"/>
<feature type="domain" description="Dynamin N-terminal" evidence="3">
    <location>
        <begin position="407"/>
        <end position="648"/>
    </location>
</feature>
<proteinExistence type="predicted"/>
<feature type="region of interest" description="Disordered" evidence="2">
    <location>
        <begin position="109"/>
        <end position="136"/>
    </location>
</feature>
<dbReference type="InterPro" id="IPR056024">
    <property type="entry name" value="DUF7605"/>
</dbReference>
<feature type="compositionally biased region" description="Acidic residues" evidence="2">
    <location>
        <begin position="777"/>
        <end position="804"/>
    </location>
</feature>
<feature type="compositionally biased region" description="Polar residues" evidence="2">
    <location>
        <begin position="119"/>
        <end position="132"/>
    </location>
</feature>
<evidence type="ECO:0000256" key="2">
    <source>
        <dbReference type="SAM" id="MobiDB-lite"/>
    </source>
</evidence>
<protein>
    <submittedName>
        <fullName evidence="5">GTPase</fullName>
    </submittedName>
</protein>
<dbReference type="PANTHER" id="PTHR36681">
    <property type="entry name" value="NUCLEAR GTPASE, GERMINAL CENTER-ASSOCIATED, TANDEM DUPLICATE 3"/>
    <property type="match status" value="1"/>
</dbReference>
<name>A0A163JY91_DIDRA</name>
<feature type="region of interest" description="Disordered" evidence="2">
    <location>
        <begin position="748"/>
        <end position="816"/>
    </location>
</feature>
<feature type="region of interest" description="Disordered" evidence="2">
    <location>
        <begin position="1325"/>
        <end position="1378"/>
    </location>
</feature>
<feature type="coiled-coil region" evidence="1">
    <location>
        <begin position="686"/>
        <end position="720"/>
    </location>
</feature>
<sequence>MDWNDFEKRASRVKPVQPLKPKRSWVGVFNHENDPQQPFNELDFIWMIGHSKITLEKIAQTYETRHELTGIQLVYRGDIVDKSKTLKDVMDVGTDLIIFRAIHVTNSYSRSGTPAPPTLSRTPNEFSASAEATVSAHHLPERVKDEPEDEPALLAHMSHAVPRAATPRAPTISATRSPFETPAQDGWDIDHQRAMKIFSQSQQHHASGEIYRASKSLSNHAHPAAFLSATQPSAQPPAQHINNTPLIKHDPALGRSSLPEDHARVVRSPLQRSSYVHPHNASPFAGLASAVAAQPPSPMREPYVPPVFHHKIDEASQSFDPNSFFNREPSPQGDSQEETTSIDRSIRDIITREDPEVLEAGVAAGLNVLEEFKQVFVRHATSSPDAQAWTESIDKLVPQAKRKRTVVGVVGNTGAGKSSVINAMLDEERLVPTNCMRACTAVVTEMSWNDSNDTFSKYRAEIEFISRAEWEKEVATLMKEFLTENGTLSWEVSDQNSDAGIAWAKFHAVYPKIPRDSFDKCTLSELMDERGLNVLGTTKKINTAQSHRFYNELQKYVDSKEKVTKKDKDRGKDKQKSSFEMEYWPLIKVVKIYTKAPALSTGAVIVDLPGVHDSNAARAAVAQGYIKQCTGLWIVAPITRAVDDKAAKTLLGDSFKTQLKYDGGFSSVTFICSKTDDISITEAIDTLELEEEVERLYEQQRELERVIKDTKSRIEDLQESRNVYLLAQREIGDEIDTWDALQDQLDDGKEIFAPPPKTVKRKKGASTKKSRKKRQAEDEDEDADFVISDDEASEAEDEDEDDEGVQAPQEPLTEEDIKAKLKSLREAKKNARREGLEIKPKIDELKPQIREAETKIECVKAEISRVCISGRNEYSKHAIQQDFAAGIKELDQENAAEEDEDNFNPDEKLRDYDEVAKALPVFCVSSRAYQKMCGRLQKDDAVPGFSSPEETEIPQLQAHCKRLTEASRIQSTRNFLLSLCQQLTTFALWASNDGSGVRMTDDEKRKQIRYIERRLSELEKGLEGAVDACLNVLKKELNDQIFDKYPDLIQEAINAAPDIAQRWGLHRADGGLAWGTYKAVVRRNGAYQSPTAGHRDFNSELVGPIVKKLATGWERAFQNRLPKAFATFIADSGKILHKFHEAVEQRARENGVGLASLSTLKTQIYTYEMLFGELSQTLTNSMTELQREANRDFTPTIASIMHTVYDICTEEHGKGSFMRMKAHMAAHVERNRHSMFNKATLTVKRHLDDMCKELRELMETRADEIYIKMKADYLRVLGGVQVNTQAVMSREERAMHSEIKTLLNTVDARFQPIANGEISALVGDDAEDAAEERPASDEESVAFESANEDVSTIKPDPSADKKSSLPTPLSNDVSDEER</sequence>
<feature type="region of interest" description="Disordered" evidence="2">
    <location>
        <begin position="318"/>
        <end position="342"/>
    </location>
</feature>
<evidence type="ECO:0000259" key="3">
    <source>
        <dbReference type="Pfam" id="PF00350"/>
    </source>
</evidence>
<reference evidence="5 6" key="1">
    <citation type="journal article" date="2016" name="Sci. Rep.">
        <title>Draft genome sequencing and secretome analysis of fungal phytopathogen Ascochyta rabiei provides insight into the necrotrophic effector repertoire.</title>
        <authorList>
            <person name="Verma S."/>
            <person name="Gazara R.K."/>
            <person name="Nizam S."/>
            <person name="Parween S."/>
            <person name="Chattopadhyay D."/>
            <person name="Verma P.K."/>
        </authorList>
    </citation>
    <scope>NUCLEOTIDE SEQUENCE [LARGE SCALE GENOMIC DNA]</scope>
    <source>
        <strain evidence="5 6">ArDII</strain>
    </source>
</reference>
<dbReference type="SUPFAM" id="SSF52540">
    <property type="entry name" value="P-loop containing nucleoside triphosphate hydrolases"/>
    <property type="match status" value="1"/>
</dbReference>
<gene>
    <name evidence="5" type="ORF">ST47_g2150</name>
</gene>
<dbReference type="Proteomes" id="UP000076837">
    <property type="component" value="Unassembled WGS sequence"/>
</dbReference>
<dbReference type="InterPro" id="IPR045063">
    <property type="entry name" value="Dynamin_N"/>
</dbReference>
<accession>A0A163JY91</accession>
<keyword evidence="1" id="KW-0175">Coiled coil</keyword>
<organism evidence="5 6">
    <name type="scientific">Didymella rabiei</name>
    <name type="common">Chickpea ascochyta blight fungus</name>
    <name type="synonym">Mycosphaerella rabiei</name>
    <dbReference type="NCBI Taxonomy" id="5454"/>
    <lineage>
        <taxon>Eukaryota</taxon>
        <taxon>Fungi</taxon>
        <taxon>Dikarya</taxon>
        <taxon>Ascomycota</taxon>
        <taxon>Pezizomycotina</taxon>
        <taxon>Dothideomycetes</taxon>
        <taxon>Pleosporomycetidae</taxon>
        <taxon>Pleosporales</taxon>
        <taxon>Pleosporineae</taxon>
        <taxon>Didymellaceae</taxon>
        <taxon>Ascochyta</taxon>
    </lineage>
</organism>